<protein>
    <recommendedName>
        <fullName evidence="1">AprA-like MT2-like domain-containing protein</fullName>
    </recommendedName>
</protein>
<dbReference type="AlphaFoldDB" id="A0A318HX99"/>
<reference evidence="2 3" key="1">
    <citation type="submission" date="2018-05" db="EMBL/GenBank/DDBJ databases">
        <title>Comparative genomics of bacterial root endophytes of switchgrass collected from native prairies over two seasons.</title>
        <authorList>
            <person name="Tang Y."/>
        </authorList>
    </citation>
    <scope>NUCLEOTIDE SEQUENCE [LARGE SCALE GENOMIC DNA]</scope>
    <source>
        <strain evidence="2 3">NFIX32</strain>
    </source>
</reference>
<comment type="caution">
    <text evidence="2">The sequence shown here is derived from an EMBL/GenBank/DDBJ whole genome shotgun (WGS) entry which is preliminary data.</text>
</comment>
<evidence type="ECO:0000259" key="1">
    <source>
        <dbReference type="Pfam" id="PF23525"/>
    </source>
</evidence>
<dbReference type="Proteomes" id="UP000247755">
    <property type="component" value="Unassembled WGS sequence"/>
</dbReference>
<gene>
    <name evidence="2" type="ORF">NA66_10464</name>
</gene>
<sequence length="722" mass="80304">MFGRFDFADSPDVLARQLERYLDAHPDETRQLLGLSVGTTLGVEVRDMETPVRLRRDLTPVTLSIGARDAQRVMAYTRSCNWANGIVLVPTLVRLVFAGAFRGLTAGMPRSMRSMELVRQPHPTRNLGVMWGALNLLSLAGWLTLSSGDEHAEFSLTPAGEYVVRCVEHARPLFLLLANATSTLQHLHALCHQVRVDPADSVLYAQLARICMAGWALPAPANDEERQADEQLRMGMDGLLLGPTWVALDMPVFEKRADGQYRQTAPSILDRLDARSDGVAVGAWSDTDHVLLRAAWSLMREFGMVDIVQEKVRLTAAGRIHRPIAAPYAGLPASYLRSYAVLDEILFGNPDPLGIDNDGHVDRVMNIYASSGAVSGPATQDITTNILRKLFDETPLDQQPAGIADMGCGDGSAVKRLAEYVVSSTRRGRYLAEYPLIVIGADDNEAARGRAMATLSALEGVRGVQVRVIAADISQPDRYADEVARSGLKVRRPDGTIRPARLGDLVHTFMFLIHNRRLSVRRGLMAETILERHLRTVDRSRLRAVIDRYFAGCLTVSDRDELPVTVDQIKRAFRVAYGDAEGLVPGYVAAADLIQFISRWKHHAKHGFLIVEGHSPCASSFCEGPPDKTSCWRHTEQLPSVFNWGMHFVSRQFMTPFNEFMLAMTLAGLRPDTPIHGRIHPEGFPRPDLLSDFRFFSIANYVSDSEEPDDKGYRNPWHPMRR</sequence>
<dbReference type="RefSeq" id="WP_072445329.1">
    <property type="nucleotide sequence ID" value="NZ_QJJY01000046.1"/>
</dbReference>
<proteinExistence type="predicted"/>
<evidence type="ECO:0000313" key="3">
    <source>
        <dbReference type="Proteomes" id="UP000247755"/>
    </source>
</evidence>
<accession>A0A318HX99</accession>
<dbReference type="InterPro" id="IPR056393">
    <property type="entry name" value="AprA-like_MT2"/>
</dbReference>
<organism evidence="2 3">
    <name type="scientific">Burkholderia pyrrocinia</name>
    <name type="common">Pseudomonas pyrrocinia</name>
    <dbReference type="NCBI Taxonomy" id="60550"/>
    <lineage>
        <taxon>Bacteria</taxon>
        <taxon>Pseudomonadati</taxon>
        <taxon>Pseudomonadota</taxon>
        <taxon>Betaproteobacteria</taxon>
        <taxon>Burkholderiales</taxon>
        <taxon>Burkholderiaceae</taxon>
        <taxon>Burkholderia</taxon>
        <taxon>Burkholderia cepacia complex</taxon>
    </lineage>
</organism>
<name>A0A318HX99_BURPY</name>
<dbReference type="Pfam" id="PF23525">
    <property type="entry name" value="Methyltransf_36"/>
    <property type="match status" value="1"/>
</dbReference>
<evidence type="ECO:0000313" key="2">
    <source>
        <dbReference type="EMBL" id="PXX21686.1"/>
    </source>
</evidence>
<feature type="domain" description="AprA-like MT2-like" evidence="1">
    <location>
        <begin position="359"/>
        <end position="491"/>
    </location>
</feature>
<dbReference type="EMBL" id="QJJY01000046">
    <property type="protein sequence ID" value="PXX21686.1"/>
    <property type="molecule type" value="Genomic_DNA"/>
</dbReference>